<comment type="caution">
    <text evidence="2">The sequence shown here is derived from an EMBL/GenBank/DDBJ whole genome shotgun (WGS) entry which is preliminary data.</text>
</comment>
<evidence type="ECO:0000256" key="1">
    <source>
        <dbReference type="PROSITE-ProRule" id="PRU00023"/>
    </source>
</evidence>
<dbReference type="EMBL" id="JACEGQ020000011">
    <property type="protein sequence ID" value="KAH8493361.1"/>
    <property type="molecule type" value="Genomic_DNA"/>
</dbReference>
<dbReference type="PROSITE" id="PS50297">
    <property type="entry name" value="ANK_REP_REGION"/>
    <property type="match status" value="1"/>
</dbReference>
<organism evidence="2 3">
    <name type="scientific">Populus deltoides</name>
    <name type="common">Eastern poplar</name>
    <name type="synonym">Eastern cottonwood</name>
    <dbReference type="NCBI Taxonomy" id="3696"/>
    <lineage>
        <taxon>Eukaryota</taxon>
        <taxon>Viridiplantae</taxon>
        <taxon>Streptophyta</taxon>
        <taxon>Embryophyta</taxon>
        <taxon>Tracheophyta</taxon>
        <taxon>Spermatophyta</taxon>
        <taxon>Magnoliopsida</taxon>
        <taxon>eudicotyledons</taxon>
        <taxon>Gunneridae</taxon>
        <taxon>Pentapetalae</taxon>
        <taxon>rosids</taxon>
        <taxon>fabids</taxon>
        <taxon>Malpighiales</taxon>
        <taxon>Salicaceae</taxon>
        <taxon>Saliceae</taxon>
        <taxon>Populus</taxon>
    </lineage>
</organism>
<sequence length="140" mass="15778">MGSLPILEIPYRAAMSGDWKSMLHHYQGRVLDLTLPVTLSADTALHIAVYSKQEQPLNELLEILKDIEFVVPGEAEFLVPDETEPFELEIESLVPETESRVAETEPPVAEIQFLKRKNKFGNTALHEATIYGNYEAARLL</sequence>
<evidence type="ECO:0008006" key="4">
    <source>
        <dbReference type="Google" id="ProtNLM"/>
    </source>
</evidence>
<keyword evidence="1" id="KW-0040">ANK repeat</keyword>
<dbReference type="AlphaFoldDB" id="A0A8T2XMH4"/>
<dbReference type="InterPro" id="IPR002110">
    <property type="entry name" value="Ankyrin_rpt"/>
</dbReference>
<dbReference type="Pfam" id="PF00023">
    <property type="entry name" value="Ank"/>
    <property type="match status" value="1"/>
</dbReference>
<dbReference type="PROSITE" id="PS50088">
    <property type="entry name" value="ANK_REPEAT"/>
    <property type="match status" value="1"/>
</dbReference>
<dbReference type="Gene3D" id="1.25.40.20">
    <property type="entry name" value="Ankyrin repeat-containing domain"/>
    <property type="match status" value="1"/>
</dbReference>
<proteinExistence type="predicted"/>
<accession>A0A8T2XMH4</accession>
<evidence type="ECO:0000313" key="2">
    <source>
        <dbReference type="EMBL" id="KAH8493361.1"/>
    </source>
</evidence>
<gene>
    <name evidence="2" type="ORF">H0E87_020187</name>
</gene>
<protein>
    <recommendedName>
        <fullName evidence="4">Ankyrin repeat family protein</fullName>
    </recommendedName>
</protein>
<keyword evidence="3" id="KW-1185">Reference proteome</keyword>
<feature type="repeat" description="ANK" evidence="1">
    <location>
        <begin position="120"/>
        <end position="140"/>
    </location>
</feature>
<dbReference type="Proteomes" id="UP000807159">
    <property type="component" value="Chromosome 11"/>
</dbReference>
<name>A0A8T2XMH4_POPDE</name>
<dbReference type="SUPFAM" id="SSF48403">
    <property type="entry name" value="Ankyrin repeat"/>
    <property type="match status" value="1"/>
</dbReference>
<dbReference type="InterPro" id="IPR036770">
    <property type="entry name" value="Ankyrin_rpt-contain_sf"/>
</dbReference>
<reference evidence="2" key="1">
    <citation type="journal article" date="2021" name="J. Hered.">
        <title>Genome Assembly of Salicaceae Populus deltoides (Eastern Cottonwood) I-69 Based on Nanopore Sequencing and Hi-C Technologies.</title>
        <authorList>
            <person name="Bai S."/>
            <person name="Wu H."/>
            <person name="Zhang J."/>
            <person name="Pan Z."/>
            <person name="Zhao W."/>
            <person name="Li Z."/>
            <person name="Tong C."/>
        </authorList>
    </citation>
    <scope>NUCLEOTIDE SEQUENCE</scope>
    <source>
        <tissue evidence="2">Leaf</tissue>
    </source>
</reference>
<evidence type="ECO:0000313" key="3">
    <source>
        <dbReference type="Proteomes" id="UP000807159"/>
    </source>
</evidence>
<feature type="non-terminal residue" evidence="2">
    <location>
        <position position="140"/>
    </location>
</feature>